<dbReference type="EMBL" id="CP067089">
    <property type="protein sequence ID" value="QQO09085.1"/>
    <property type="molecule type" value="Genomic_DNA"/>
</dbReference>
<keyword evidence="1" id="KW-1133">Transmembrane helix</keyword>
<protein>
    <recommendedName>
        <fullName evidence="4">DUF975 family protein</fullName>
    </recommendedName>
</protein>
<keyword evidence="1" id="KW-0812">Transmembrane</keyword>
<name>A0A7T7XMI9_9SPIR</name>
<feature type="transmembrane region" description="Helical" evidence="1">
    <location>
        <begin position="47"/>
        <end position="70"/>
    </location>
</feature>
<accession>A0A7T7XMI9</accession>
<evidence type="ECO:0008006" key="4">
    <source>
        <dbReference type="Google" id="ProtNLM"/>
    </source>
</evidence>
<feature type="transmembrane region" description="Helical" evidence="1">
    <location>
        <begin position="90"/>
        <end position="117"/>
    </location>
</feature>
<evidence type="ECO:0000313" key="3">
    <source>
        <dbReference type="Proteomes" id="UP000595917"/>
    </source>
</evidence>
<feature type="transmembrane region" description="Helical" evidence="1">
    <location>
        <begin position="123"/>
        <end position="147"/>
    </location>
</feature>
<dbReference type="RefSeq" id="WP_215626390.1">
    <property type="nucleotide sequence ID" value="NZ_CP067089.2"/>
</dbReference>
<evidence type="ECO:0000313" key="2">
    <source>
        <dbReference type="EMBL" id="QQO09085.1"/>
    </source>
</evidence>
<feature type="transmembrane region" description="Helical" evidence="1">
    <location>
        <begin position="21"/>
        <end position="41"/>
    </location>
</feature>
<evidence type="ECO:0000256" key="1">
    <source>
        <dbReference type="SAM" id="Phobius"/>
    </source>
</evidence>
<dbReference type="AlphaFoldDB" id="A0A7T7XMI9"/>
<dbReference type="Proteomes" id="UP000595917">
    <property type="component" value="Chromosome"/>
</dbReference>
<reference evidence="2" key="1">
    <citation type="submission" date="2021-01" db="EMBL/GenBank/DDBJ databases">
        <title>Description of Breznakiella homolactica.</title>
        <authorList>
            <person name="Song Y."/>
            <person name="Brune A."/>
        </authorList>
    </citation>
    <scope>NUCLEOTIDE SEQUENCE</scope>
    <source>
        <strain evidence="2">RmG30</strain>
    </source>
</reference>
<feature type="transmembrane region" description="Helical" evidence="1">
    <location>
        <begin position="184"/>
        <end position="205"/>
    </location>
</feature>
<gene>
    <name evidence="2" type="ORF">JFL75_19475</name>
</gene>
<keyword evidence="3" id="KW-1185">Reference proteome</keyword>
<proteinExistence type="predicted"/>
<dbReference type="KEGG" id="bhc:JFL75_19475"/>
<keyword evidence="1" id="KW-0472">Membrane</keyword>
<sequence>MIGFLIKKTFFDLWDNMFRVALINIGFIASLAIPVLLPSVLESVPAAAIAVIVIGVLWCFVYLSAAALCVKSISDYGSFGFRDFFQNLKLAWPSGIVLGLIVLLMLFLVNVGIPFYLAMDSMVGLLLAAVIFWTLVVGILSFQFFFAVRARLDTKLSKVIKKCFIFFFDNPGLCFFSLLHNIVILVISALLAFLFPGPAGILLYMDEAMRLRLLKYDWLEENPEADRRKIPWDALLIEEREKTGTRSFKNFIFPWKD</sequence>
<organism evidence="2 3">
    <name type="scientific">Breznakiella homolactica</name>
    <dbReference type="NCBI Taxonomy" id="2798577"/>
    <lineage>
        <taxon>Bacteria</taxon>
        <taxon>Pseudomonadati</taxon>
        <taxon>Spirochaetota</taxon>
        <taxon>Spirochaetia</taxon>
        <taxon>Spirochaetales</taxon>
        <taxon>Breznakiellaceae</taxon>
        <taxon>Breznakiella</taxon>
    </lineage>
</organism>